<dbReference type="Pfam" id="PF07724">
    <property type="entry name" value="AAA_2"/>
    <property type="match status" value="1"/>
</dbReference>
<evidence type="ECO:0000313" key="8">
    <source>
        <dbReference type="EMBL" id="AEG60128.1"/>
    </source>
</evidence>
<dbReference type="PANTHER" id="PTHR48102">
    <property type="entry name" value="ATP-DEPENDENT CLP PROTEASE ATP-BINDING SUBUNIT CLPX-LIKE, MITOCHONDRIAL-RELATED"/>
    <property type="match status" value="1"/>
</dbReference>
<dbReference type="NCBIfam" id="TIGR00390">
    <property type="entry name" value="hslU"/>
    <property type="match status" value="1"/>
</dbReference>
<dbReference type="GO" id="GO:0043335">
    <property type="term" value="P:protein unfolding"/>
    <property type="evidence" value="ECO:0007669"/>
    <property type="project" value="UniProtKB-UniRule"/>
</dbReference>
<dbReference type="NCBIfam" id="NF003544">
    <property type="entry name" value="PRK05201.1"/>
    <property type="match status" value="1"/>
</dbReference>
<dbReference type="InterPro" id="IPR003593">
    <property type="entry name" value="AAA+_ATPase"/>
</dbReference>
<keyword evidence="9" id="KW-1185">Reference proteome</keyword>
<sequence length="466" mass="52893">MEALTPREIVVELDKYIVGQKQAKKAVAVALRNRYRRSKLPEELMDEVVPKNILMIGPTGVGKTEIARRLAKLVKAPFVKVEATKFTEVGYVGRDVESMVRDLVETAIRMLKQEKMEKVEERARKMANERIVEMLAPLPNRSTQSRNPLEMLFGGVQENQPDNQNLDQQNSRIKFERETLREKLAQGKLEDEVLEIEVEDSSMPMLEVFNNTGAEEMGLQMQDVLGSIFPKKKRKRKVSVSEARKILINQEAQKLIDMDELTSEAVKRAENHGIIFLDEIDKIAVQEGSSGGADVSRGGVQRDILPIVEGSTIMTKYGPVKTDHILFIAAGAFHITKPSDLIPELQGRFPIRVELESLSREDFQQILVEPQNSLIKQYTELLKTEGVIIEFSKNSLVEIAEIAYTVNEQNENIGARRLHTILEKLLEDISFEAPELKEQSLTIDSDYVRDKLKNVVANRDLSRYIL</sequence>
<dbReference type="STRING" id="696281.Desru_1867"/>
<comment type="subunit">
    <text evidence="5">A double ring-shaped homohexamer of HslV is capped on each side by a ring-shaped HslU homohexamer. The assembly of the HslU/HslV complex is dependent on binding of ATP.</text>
</comment>
<dbReference type="GO" id="GO:0005524">
    <property type="term" value="F:ATP binding"/>
    <property type="evidence" value="ECO:0007669"/>
    <property type="project" value="UniProtKB-UniRule"/>
</dbReference>
<evidence type="ECO:0000256" key="4">
    <source>
        <dbReference type="ARBA" id="ARBA00023186"/>
    </source>
</evidence>
<dbReference type="Proteomes" id="UP000009234">
    <property type="component" value="Chromosome"/>
</dbReference>
<feature type="binding site" evidence="5">
    <location>
        <position position="416"/>
    </location>
    <ligand>
        <name>ATP</name>
        <dbReference type="ChEBI" id="CHEBI:30616"/>
    </ligand>
</feature>
<dbReference type="eggNOG" id="COG1220">
    <property type="taxonomic scope" value="Bacteria"/>
</dbReference>
<protein>
    <recommendedName>
        <fullName evidence="5">ATP-dependent protease ATPase subunit HslU</fullName>
    </recommendedName>
    <alternativeName>
        <fullName evidence="5">Unfoldase HslU</fullName>
    </alternativeName>
</protein>
<reference evidence="9" key="1">
    <citation type="submission" date="2011-05" db="EMBL/GenBank/DDBJ databases">
        <title>Complete sequence of Desulfotomaculum ruminis DSM 2154.</title>
        <authorList>
            <person name="Lucas S."/>
            <person name="Copeland A."/>
            <person name="Lapidus A."/>
            <person name="Cheng J.-F."/>
            <person name="Goodwin L."/>
            <person name="Pitluck S."/>
            <person name="Lu M."/>
            <person name="Detter J.C."/>
            <person name="Han C."/>
            <person name="Tapia R."/>
            <person name="Land M."/>
            <person name="Hauser L."/>
            <person name="Kyrpides N."/>
            <person name="Ivanova N."/>
            <person name="Mikhailova N."/>
            <person name="Pagani I."/>
            <person name="Stams A.J.M."/>
            <person name="Plugge C.M."/>
            <person name="Muyzer G."/>
            <person name="Kuever J."/>
            <person name="Parshina S.N."/>
            <person name="Ivanova A.E."/>
            <person name="Nazina T.N."/>
            <person name="Brambilla E."/>
            <person name="Spring S."/>
            <person name="Klenk H.-P."/>
            <person name="Woyke T."/>
        </authorList>
    </citation>
    <scope>NUCLEOTIDE SEQUENCE [LARGE SCALE GENOMIC DNA]</scope>
    <source>
        <strain evidence="9">ATCC 23193 / DSM 2154 / NCIB 8452 / DL</strain>
    </source>
</reference>
<dbReference type="InterPro" id="IPR004491">
    <property type="entry name" value="HslU"/>
</dbReference>
<gene>
    <name evidence="5" type="primary">hslU</name>
    <name evidence="8" type="ordered locus">Desru_1867</name>
</gene>
<keyword evidence="2 5" id="KW-0547">Nucleotide-binding</keyword>
<dbReference type="SUPFAM" id="SSF52540">
    <property type="entry name" value="P-loop containing nucleoside triphosphate hydrolases"/>
    <property type="match status" value="1"/>
</dbReference>
<dbReference type="KEGG" id="dru:Desru_1867"/>
<dbReference type="InterPro" id="IPR027417">
    <property type="entry name" value="P-loop_NTPase"/>
</dbReference>
<dbReference type="RefSeq" id="WP_013841892.1">
    <property type="nucleotide sequence ID" value="NC_015589.1"/>
</dbReference>
<comment type="subcellular location">
    <subcellularLocation>
        <location evidence="5">Cytoplasm</location>
    </subcellularLocation>
</comment>
<dbReference type="GO" id="GO:0008233">
    <property type="term" value="F:peptidase activity"/>
    <property type="evidence" value="ECO:0007669"/>
    <property type="project" value="InterPro"/>
</dbReference>
<keyword evidence="4 5" id="KW-0143">Chaperone</keyword>
<dbReference type="CDD" id="cd19498">
    <property type="entry name" value="RecA-like_HslU"/>
    <property type="match status" value="1"/>
</dbReference>
<feature type="binding site" evidence="5">
    <location>
        <begin position="60"/>
        <end position="65"/>
    </location>
    <ligand>
        <name>ATP</name>
        <dbReference type="ChEBI" id="CHEBI:30616"/>
    </ligand>
</feature>
<dbReference type="Gene3D" id="1.10.8.60">
    <property type="match status" value="1"/>
</dbReference>
<dbReference type="PANTHER" id="PTHR48102:SF3">
    <property type="entry name" value="ATP-DEPENDENT PROTEASE ATPASE SUBUNIT HSLU"/>
    <property type="match status" value="1"/>
</dbReference>
<dbReference type="SMART" id="SM00382">
    <property type="entry name" value="AAA"/>
    <property type="match status" value="1"/>
</dbReference>
<feature type="domain" description="AAA+ ATPase" evidence="6">
    <location>
        <begin position="49"/>
        <end position="355"/>
    </location>
</feature>
<reference evidence="8 9" key="2">
    <citation type="journal article" date="2012" name="Stand. Genomic Sci.">
        <title>Complete genome sequence of the sulfate-reducing firmicute Desulfotomaculum ruminis type strain (DL(T)).</title>
        <authorList>
            <person name="Spring S."/>
            <person name="Visser M."/>
            <person name="Lu M."/>
            <person name="Copeland A."/>
            <person name="Lapidus A."/>
            <person name="Lucas S."/>
            <person name="Cheng J.F."/>
            <person name="Han C."/>
            <person name="Tapia R."/>
            <person name="Goodwin L.A."/>
            <person name="Pitluck S."/>
            <person name="Ivanova N."/>
            <person name="Land M."/>
            <person name="Hauser L."/>
            <person name="Larimer F."/>
            <person name="Rohde M."/>
            <person name="Goker M."/>
            <person name="Detter J.C."/>
            <person name="Kyrpides N.C."/>
            <person name="Woyke T."/>
            <person name="Schaap P.J."/>
            <person name="Plugge C.M."/>
            <person name="Muyzer G."/>
            <person name="Kuever J."/>
            <person name="Pereira I.A."/>
            <person name="Parshina S.N."/>
            <person name="Bernier-Latmani R."/>
            <person name="Stams A.J."/>
            <person name="Klenk H.P."/>
        </authorList>
    </citation>
    <scope>NUCLEOTIDE SEQUENCE [LARGE SCALE GENOMIC DNA]</scope>
    <source>
        <strain evidence="9">ATCC 23193 / DSM 2154 / NCIB 8452 / DL</strain>
    </source>
</reference>
<evidence type="ECO:0000259" key="6">
    <source>
        <dbReference type="SMART" id="SM00382"/>
    </source>
</evidence>
<dbReference type="HAMAP" id="MF_00249">
    <property type="entry name" value="HslU"/>
    <property type="match status" value="1"/>
</dbReference>
<evidence type="ECO:0000256" key="5">
    <source>
        <dbReference type="HAMAP-Rule" id="MF_00249"/>
    </source>
</evidence>
<dbReference type="InterPro" id="IPR019489">
    <property type="entry name" value="Clp_ATPase_C"/>
</dbReference>
<dbReference type="GO" id="GO:0016887">
    <property type="term" value="F:ATP hydrolysis activity"/>
    <property type="evidence" value="ECO:0007669"/>
    <property type="project" value="InterPro"/>
</dbReference>
<dbReference type="HOGENOM" id="CLU_033123_0_0_9"/>
<keyword evidence="3 5" id="KW-0067">ATP-binding</keyword>
<dbReference type="FunFam" id="3.40.50.300:FF:000220">
    <property type="entry name" value="ATP-dependent protease ATPase subunit HslU"/>
    <property type="match status" value="1"/>
</dbReference>
<dbReference type="EMBL" id="CP002780">
    <property type="protein sequence ID" value="AEG60128.1"/>
    <property type="molecule type" value="Genomic_DNA"/>
</dbReference>
<dbReference type="Pfam" id="PF00004">
    <property type="entry name" value="AAA"/>
    <property type="match status" value="1"/>
</dbReference>
<dbReference type="SMART" id="SM01086">
    <property type="entry name" value="ClpB_D2-small"/>
    <property type="match status" value="1"/>
</dbReference>
<keyword evidence="8" id="KW-0346">Stress response</keyword>
<evidence type="ECO:0000256" key="2">
    <source>
        <dbReference type="ARBA" id="ARBA00022741"/>
    </source>
</evidence>
<proteinExistence type="inferred from homology"/>
<feature type="binding site" evidence="5">
    <location>
        <position position="18"/>
    </location>
    <ligand>
        <name>ATP</name>
        <dbReference type="ChEBI" id="CHEBI:30616"/>
    </ligand>
</feature>
<dbReference type="GO" id="GO:0009376">
    <property type="term" value="C:HslUV protease complex"/>
    <property type="evidence" value="ECO:0007669"/>
    <property type="project" value="UniProtKB-UniRule"/>
</dbReference>
<comment type="similarity">
    <text evidence="1 5">Belongs to the ClpX chaperone family. HslU subfamily.</text>
</comment>
<evidence type="ECO:0000256" key="3">
    <source>
        <dbReference type="ARBA" id="ARBA00022840"/>
    </source>
</evidence>
<feature type="binding site" evidence="5">
    <location>
        <position position="344"/>
    </location>
    <ligand>
        <name>ATP</name>
        <dbReference type="ChEBI" id="CHEBI:30616"/>
    </ligand>
</feature>
<feature type="domain" description="Clp ATPase C-terminal" evidence="7">
    <location>
        <begin position="358"/>
        <end position="452"/>
    </location>
</feature>
<dbReference type="AlphaFoldDB" id="F6DU53"/>
<dbReference type="OrthoDB" id="9804062at2"/>
<dbReference type="Gene3D" id="3.40.50.300">
    <property type="entry name" value="P-loop containing nucleotide triphosphate hydrolases"/>
    <property type="match status" value="2"/>
</dbReference>
<feature type="binding site" evidence="5">
    <location>
        <position position="278"/>
    </location>
    <ligand>
        <name>ATP</name>
        <dbReference type="ChEBI" id="CHEBI:30616"/>
    </ligand>
</feature>
<keyword evidence="5" id="KW-0963">Cytoplasm</keyword>
<name>F6DU53_DESRL</name>
<evidence type="ECO:0000256" key="1">
    <source>
        <dbReference type="ARBA" id="ARBA00009771"/>
    </source>
</evidence>
<comment type="function">
    <text evidence="5">ATPase subunit of a proteasome-like degradation complex; this subunit has chaperone activity. The binding of ATP and its subsequent hydrolysis by HslU are essential for unfolding of protein substrates subsequently hydrolyzed by HslV. HslU recognizes the N-terminal part of its protein substrates and unfolds these before they are guided to HslV for hydrolysis.</text>
</comment>
<evidence type="ECO:0000259" key="7">
    <source>
        <dbReference type="SMART" id="SM01086"/>
    </source>
</evidence>
<organism evidence="8 9">
    <name type="scientific">Desulforamulus ruminis (strain ATCC 23193 / DSM 2154 / NCIMB 8452 / DL)</name>
    <name type="common">Desulfotomaculum ruminis</name>
    <dbReference type="NCBI Taxonomy" id="696281"/>
    <lineage>
        <taxon>Bacteria</taxon>
        <taxon>Bacillati</taxon>
        <taxon>Bacillota</taxon>
        <taxon>Clostridia</taxon>
        <taxon>Eubacteriales</taxon>
        <taxon>Peptococcaceae</taxon>
        <taxon>Desulforamulus</taxon>
    </lineage>
</organism>
<evidence type="ECO:0000313" key="9">
    <source>
        <dbReference type="Proteomes" id="UP000009234"/>
    </source>
</evidence>
<dbReference type="InterPro" id="IPR050052">
    <property type="entry name" value="ATP-dep_Clp_protease_ClpX"/>
</dbReference>
<dbReference type="GO" id="GO:0036402">
    <property type="term" value="F:proteasome-activating activity"/>
    <property type="evidence" value="ECO:0007669"/>
    <property type="project" value="UniProtKB-UniRule"/>
</dbReference>
<accession>F6DU53</accession>
<dbReference type="InterPro" id="IPR003959">
    <property type="entry name" value="ATPase_AAA_core"/>
</dbReference>